<protein>
    <submittedName>
        <fullName evidence="2">DnaA regulatory inactivator Hda</fullName>
    </submittedName>
</protein>
<feature type="domain" description="Hda lid" evidence="1">
    <location>
        <begin position="165"/>
        <end position="228"/>
    </location>
</feature>
<dbReference type="GO" id="GO:0032297">
    <property type="term" value="P:negative regulation of DNA-templated DNA replication initiation"/>
    <property type="evidence" value="ECO:0007669"/>
    <property type="project" value="InterPro"/>
</dbReference>
<dbReference type="HOGENOM" id="CLU_072265_1_0_4"/>
<dbReference type="InterPro" id="IPR017788">
    <property type="entry name" value="Hda"/>
</dbReference>
<dbReference type="GeneID" id="92352386"/>
<reference evidence="2 3" key="1">
    <citation type="submission" date="2012-04" db="EMBL/GenBank/DDBJ databases">
        <title>Improved High-Quality Draft sequence of Leptothrix ochracea L12.</title>
        <authorList>
            <consortium name="US DOE Joint Genome Institute"/>
            <person name="Lucas S."/>
            <person name="Han J."/>
            <person name="Lapidus A."/>
            <person name="Cheng J.-F."/>
            <person name="Goodwin L."/>
            <person name="Pitluck S."/>
            <person name="Peters L."/>
            <person name="Zeytun A."/>
            <person name="Detter J.C."/>
            <person name="Han C."/>
            <person name="Tapia R."/>
            <person name="Land M."/>
            <person name="Hauser L."/>
            <person name="Kyrpides N."/>
            <person name="Ivanova N."/>
            <person name="Pagani I."/>
            <person name="Stepanauskas R."/>
            <person name="Masland D."/>
            <person name="Poulton N."/>
            <person name="Emerson D."/>
            <person name="Fleming E."/>
            <person name="Woyke T."/>
        </authorList>
    </citation>
    <scope>NUCLEOTIDE SEQUENCE [LARGE SCALE GENOMIC DNA]</scope>
    <source>
        <strain evidence="2 3">L12</strain>
    </source>
</reference>
<evidence type="ECO:0000313" key="3">
    <source>
        <dbReference type="Proteomes" id="UP000053899"/>
    </source>
</evidence>
<dbReference type="EMBL" id="JH660693">
    <property type="protein sequence ID" value="EIM31337.1"/>
    <property type="molecule type" value="Genomic_DNA"/>
</dbReference>
<dbReference type="GO" id="GO:0006270">
    <property type="term" value="P:DNA replication initiation"/>
    <property type="evidence" value="ECO:0007669"/>
    <property type="project" value="TreeGrafter"/>
</dbReference>
<sequence length="234" mass="26584">MKTDDSLPVRQVPLAFEAERLCQFDTYWPGANHPQWPHLRQILSLPQAALPVYLWGAIGSGKTHLLRAARAEAEARGEQVAWFDADMSMPWVLDDDASLIVLDDCDRFDAAQQHAAFVMFVEAVSRELPLLAAGHLPPVDLEVRDDLRSRLGWGLVFQLIPPTEEEMRLLLRREADRRGIFLSDDVMDFLLRRLARNLSHLMAVLDRIDRYALAAQRAVTVPLVRQMLAAEEQP</sequence>
<accession>I4Z545</accession>
<dbReference type="NCBIfam" id="TIGR03420">
    <property type="entry name" value="DnaA_homol_Hda"/>
    <property type="match status" value="1"/>
</dbReference>
<dbReference type="RefSeq" id="WP_009453616.1">
    <property type="nucleotide sequence ID" value="NZ_JH660693.1"/>
</dbReference>
<proteinExistence type="predicted"/>
<dbReference type="InterPro" id="IPR055199">
    <property type="entry name" value="Hda_lid"/>
</dbReference>
<evidence type="ECO:0000313" key="2">
    <source>
        <dbReference type="EMBL" id="EIM31337.1"/>
    </source>
</evidence>
<evidence type="ECO:0000259" key="1">
    <source>
        <dbReference type="Pfam" id="PF22688"/>
    </source>
</evidence>
<dbReference type="Gene3D" id="3.40.50.300">
    <property type="entry name" value="P-loop containing nucleotide triphosphate hydrolases"/>
    <property type="match status" value="1"/>
</dbReference>
<dbReference type="InterPro" id="IPR027417">
    <property type="entry name" value="P-loop_NTPase"/>
</dbReference>
<dbReference type="PANTHER" id="PTHR30050">
    <property type="entry name" value="CHROMOSOMAL REPLICATION INITIATOR PROTEIN DNAA"/>
    <property type="match status" value="1"/>
</dbReference>
<dbReference type="GO" id="GO:0003688">
    <property type="term" value="F:DNA replication origin binding"/>
    <property type="evidence" value="ECO:0007669"/>
    <property type="project" value="TreeGrafter"/>
</dbReference>
<name>I4Z545_9BURK</name>
<dbReference type="SUPFAM" id="SSF52540">
    <property type="entry name" value="P-loop containing nucleoside triphosphate hydrolases"/>
    <property type="match status" value="1"/>
</dbReference>
<dbReference type="Proteomes" id="UP000053899">
    <property type="component" value="Unassembled WGS sequence"/>
</dbReference>
<organism evidence="2 3">
    <name type="scientific">Leptothrix ochracea L12</name>
    <dbReference type="NCBI Taxonomy" id="735332"/>
    <lineage>
        <taxon>Bacteria</taxon>
        <taxon>Pseudomonadati</taxon>
        <taxon>Pseudomonadota</taxon>
        <taxon>Betaproteobacteria</taxon>
        <taxon>Burkholderiales</taxon>
        <taxon>Sphaerotilaceae</taxon>
        <taxon>Leptothrix</taxon>
    </lineage>
</organism>
<dbReference type="Gene3D" id="1.10.8.60">
    <property type="match status" value="1"/>
</dbReference>
<keyword evidence="3" id="KW-1185">Reference proteome</keyword>
<dbReference type="GO" id="GO:0005886">
    <property type="term" value="C:plasma membrane"/>
    <property type="evidence" value="ECO:0007669"/>
    <property type="project" value="TreeGrafter"/>
</dbReference>
<dbReference type="Pfam" id="PF22688">
    <property type="entry name" value="Hda_lid"/>
    <property type="match status" value="1"/>
</dbReference>
<gene>
    <name evidence="2" type="ORF">LepocDRAFT_00000640</name>
</gene>
<dbReference type="PANTHER" id="PTHR30050:SF5">
    <property type="entry name" value="DNAA REGULATORY INACTIVATOR HDA"/>
    <property type="match status" value="1"/>
</dbReference>
<dbReference type="AlphaFoldDB" id="I4Z545"/>